<dbReference type="GO" id="GO:0005886">
    <property type="term" value="C:plasma membrane"/>
    <property type="evidence" value="ECO:0007669"/>
    <property type="project" value="UniProtKB-SubCell"/>
</dbReference>
<feature type="transmembrane region" description="Helical" evidence="7">
    <location>
        <begin position="154"/>
        <end position="174"/>
    </location>
</feature>
<dbReference type="RefSeq" id="WP_060775568.1">
    <property type="nucleotide sequence ID" value="NZ_CP176570.1"/>
</dbReference>
<dbReference type="Gene3D" id="1.10.3430.10">
    <property type="entry name" value="Ammonium transporter AmtB like domains"/>
    <property type="match status" value="1"/>
</dbReference>
<evidence type="ECO:0000256" key="6">
    <source>
        <dbReference type="ARBA" id="ARBA00023136"/>
    </source>
</evidence>
<dbReference type="PANTHER" id="PTHR10464">
    <property type="entry name" value="UREA TRANSPORTER"/>
    <property type="match status" value="1"/>
</dbReference>
<reference evidence="8 9" key="1">
    <citation type="submission" date="2017-12" db="EMBL/GenBank/DDBJ databases">
        <title>Phylogenetic diversity of female urinary microbiome.</title>
        <authorList>
            <person name="Thomas-White K."/>
            <person name="Wolfe A.J."/>
        </authorList>
    </citation>
    <scope>NUCLEOTIDE SEQUENCE [LARGE SCALE GENOMIC DNA]</scope>
    <source>
        <strain evidence="8 9">UMB0038</strain>
    </source>
</reference>
<evidence type="ECO:0000256" key="1">
    <source>
        <dbReference type="ARBA" id="ARBA00004651"/>
    </source>
</evidence>
<dbReference type="GO" id="GO:0015204">
    <property type="term" value="F:urea transmembrane transporter activity"/>
    <property type="evidence" value="ECO:0007669"/>
    <property type="project" value="InterPro"/>
</dbReference>
<feature type="transmembrane region" description="Helical" evidence="7">
    <location>
        <begin position="194"/>
        <end position="217"/>
    </location>
</feature>
<dbReference type="Pfam" id="PF03253">
    <property type="entry name" value="UT"/>
    <property type="match status" value="1"/>
</dbReference>
<keyword evidence="5 7" id="KW-1133">Transmembrane helix</keyword>
<dbReference type="EMBL" id="PKJT01000012">
    <property type="protein sequence ID" value="PKZ80865.1"/>
    <property type="molecule type" value="Genomic_DNA"/>
</dbReference>
<dbReference type="Proteomes" id="UP000234847">
    <property type="component" value="Unassembled WGS sequence"/>
</dbReference>
<dbReference type="InterPro" id="IPR029020">
    <property type="entry name" value="Ammonium/urea_transptr"/>
</dbReference>
<feature type="transmembrane region" description="Helical" evidence="7">
    <location>
        <begin position="280"/>
        <end position="298"/>
    </location>
</feature>
<evidence type="ECO:0000313" key="9">
    <source>
        <dbReference type="Proteomes" id="UP000234847"/>
    </source>
</evidence>
<protein>
    <submittedName>
        <fullName evidence="8">Urea transporter</fullName>
    </submittedName>
</protein>
<evidence type="ECO:0000256" key="5">
    <source>
        <dbReference type="ARBA" id="ARBA00022989"/>
    </source>
</evidence>
<evidence type="ECO:0000256" key="2">
    <source>
        <dbReference type="ARBA" id="ARBA00005914"/>
    </source>
</evidence>
<accession>A0AAX0VJK2</accession>
<dbReference type="InterPro" id="IPR004937">
    <property type="entry name" value="Urea_transporter"/>
</dbReference>
<feature type="transmembrane region" description="Helical" evidence="7">
    <location>
        <begin position="255"/>
        <end position="273"/>
    </location>
</feature>
<dbReference type="PANTHER" id="PTHR10464:SF4">
    <property type="entry name" value="UREA TRANSPORTER"/>
    <property type="match status" value="1"/>
</dbReference>
<evidence type="ECO:0000256" key="4">
    <source>
        <dbReference type="ARBA" id="ARBA00022692"/>
    </source>
</evidence>
<organism evidence="8 9">
    <name type="scientific">Micrococcus luteus</name>
    <name type="common">Micrococcus lysodeikticus</name>
    <dbReference type="NCBI Taxonomy" id="1270"/>
    <lineage>
        <taxon>Bacteria</taxon>
        <taxon>Bacillati</taxon>
        <taxon>Actinomycetota</taxon>
        <taxon>Actinomycetes</taxon>
        <taxon>Micrococcales</taxon>
        <taxon>Micrococcaceae</taxon>
        <taxon>Micrococcus</taxon>
    </lineage>
</organism>
<evidence type="ECO:0000313" key="8">
    <source>
        <dbReference type="EMBL" id="PKZ80865.1"/>
    </source>
</evidence>
<gene>
    <name evidence="8" type="ORF">CYJ95_10090</name>
</gene>
<feature type="transmembrane region" description="Helical" evidence="7">
    <location>
        <begin position="304"/>
        <end position="323"/>
    </location>
</feature>
<feature type="transmembrane region" description="Helical" evidence="7">
    <location>
        <begin position="224"/>
        <end position="243"/>
    </location>
</feature>
<comment type="subcellular location">
    <subcellularLocation>
        <location evidence="1">Cell membrane</location>
        <topology evidence="1">Multi-pass membrane protein</topology>
    </subcellularLocation>
</comment>
<proteinExistence type="inferred from homology"/>
<keyword evidence="4 7" id="KW-0812">Transmembrane</keyword>
<sequence length="330" mass="33598">MTTSTTAPSRSPRAPRPLGTALRTVLRGVSQIFFLENSLSGALILGALALMHPWAAVTTALGSAVQALCSAVRHPDETEDDLRARAVVLGDEARHGIMGYNGALVGAAAALVFAPTPLTAVLATVVGAAACVPVHVLVARLFATRPLRSAGLPVSTAPFCLTAGMLTLLTAALAGPSAPLTSSGSPWPGLGLGLLNSFAEVVLADGALPGALILAALFVGSWRVGLYGLFGAVASFAAARLIVGHELTDVSTGLWGYSSVLVAIALGAVVQGLGGWRRRVPLVVVGVALSLAFQHVLVETAIPVFTWPFLLGMWATLLLVAGARRAAGRG</sequence>
<comment type="similarity">
    <text evidence="2">Belongs to the urea transporter family.</text>
</comment>
<dbReference type="AlphaFoldDB" id="A0AAX0VJK2"/>
<comment type="caution">
    <text evidence="8">The sequence shown here is derived from an EMBL/GenBank/DDBJ whole genome shotgun (WGS) entry which is preliminary data.</text>
</comment>
<evidence type="ECO:0000256" key="7">
    <source>
        <dbReference type="SAM" id="Phobius"/>
    </source>
</evidence>
<name>A0AAX0VJK2_MICLU</name>
<evidence type="ECO:0000256" key="3">
    <source>
        <dbReference type="ARBA" id="ARBA00022475"/>
    </source>
</evidence>
<feature type="transmembrane region" description="Helical" evidence="7">
    <location>
        <begin position="120"/>
        <end position="142"/>
    </location>
</feature>
<keyword evidence="6 7" id="KW-0472">Membrane</keyword>
<keyword evidence="3" id="KW-1003">Cell membrane</keyword>